<keyword evidence="1" id="KW-1133">Transmembrane helix</keyword>
<sequence length="111" mass="11316">MQEGKKTSRVGEIVLGILGGVFGLIAAMMEMGISAVGGALGEKSGLGGLTIGMLIVSVAAIMLPFFINKNRKLVGWLSIVAGIGMFICAGDFGIFCGILTVIGGVLTLARK</sequence>
<organism evidence="2 5">
    <name type="scientific">Secundilactobacillus pentosiphilus</name>
    <dbReference type="NCBI Taxonomy" id="1714682"/>
    <lineage>
        <taxon>Bacteria</taxon>
        <taxon>Bacillati</taxon>
        <taxon>Bacillota</taxon>
        <taxon>Bacilli</taxon>
        <taxon>Lactobacillales</taxon>
        <taxon>Lactobacillaceae</taxon>
        <taxon>Secundilactobacillus</taxon>
    </lineage>
</organism>
<evidence type="ECO:0000313" key="4">
    <source>
        <dbReference type="Proteomes" id="UP000198414"/>
    </source>
</evidence>
<dbReference type="EMBL" id="BCMH01000023">
    <property type="protein sequence ID" value="GAX04593.1"/>
    <property type="molecule type" value="Genomic_DNA"/>
</dbReference>
<gene>
    <name evidence="2" type="ORF">IWT140_02235</name>
    <name evidence="3" type="ORF">IWT25_02418</name>
</gene>
<keyword evidence="1" id="KW-0812">Transmembrane</keyword>
<feature type="transmembrane region" description="Helical" evidence="1">
    <location>
        <begin position="12"/>
        <end position="40"/>
    </location>
</feature>
<proteinExistence type="predicted"/>
<evidence type="ECO:0000313" key="3">
    <source>
        <dbReference type="EMBL" id="GAX07070.1"/>
    </source>
</evidence>
<protein>
    <submittedName>
        <fullName evidence="2">Integral membrane protein</fullName>
    </submittedName>
</protein>
<keyword evidence="1" id="KW-0472">Membrane</keyword>
<name>A0A1Z5IS41_9LACO</name>
<accession>A0A1Z5IS41</accession>
<dbReference type="AlphaFoldDB" id="A0A1Z5IS41"/>
<accession>A0A1Z5IZ02</accession>
<evidence type="ECO:0000256" key="1">
    <source>
        <dbReference type="SAM" id="Phobius"/>
    </source>
</evidence>
<dbReference type="Proteomes" id="UP000198414">
    <property type="component" value="Unassembled WGS sequence"/>
</dbReference>
<keyword evidence="5" id="KW-1185">Reference proteome</keyword>
<feature type="transmembrane region" description="Helical" evidence="1">
    <location>
        <begin position="79"/>
        <end position="109"/>
    </location>
</feature>
<evidence type="ECO:0000313" key="5">
    <source>
        <dbReference type="Proteomes" id="UP000198430"/>
    </source>
</evidence>
<dbReference type="Proteomes" id="UP000198430">
    <property type="component" value="Unassembled WGS sequence"/>
</dbReference>
<evidence type="ECO:0000313" key="2">
    <source>
        <dbReference type="EMBL" id="GAX04593.1"/>
    </source>
</evidence>
<comment type="caution">
    <text evidence="2">The sequence shown here is derived from an EMBL/GenBank/DDBJ whole genome shotgun (WGS) entry which is preliminary data.</text>
</comment>
<feature type="transmembrane region" description="Helical" evidence="1">
    <location>
        <begin position="46"/>
        <end position="67"/>
    </location>
</feature>
<dbReference type="OrthoDB" id="2300150at2"/>
<dbReference type="EMBL" id="BCMI01000035">
    <property type="protein sequence ID" value="GAX07070.1"/>
    <property type="molecule type" value="Genomic_DNA"/>
</dbReference>
<dbReference type="RefSeq" id="WP_089089543.1">
    <property type="nucleotide sequence ID" value="NZ_BCMH01000023.1"/>
</dbReference>
<reference evidence="4 5" key="1">
    <citation type="submission" date="2015-11" db="EMBL/GenBank/DDBJ databases">
        <title>Draft genome sequences of new species of the genus Lactobacillus isolated from orchardgrass silage.</title>
        <authorList>
            <person name="Tohno M."/>
            <person name="Tanizawa Y."/>
            <person name="Arita M."/>
        </authorList>
    </citation>
    <scope>NUCLEOTIDE SEQUENCE [LARGE SCALE GENOMIC DNA]</scope>
    <source>
        <strain evidence="2 5">IWT140</strain>
        <strain evidence="3 4">IWT25</strain>
    </source>
</reference>